<reference evidence="1" key="1">
    <citation type="submission" date="2021-02" db="EMBL/GenBank/DDBJ databases">
        <authorList>
            <person name="Dougan E. K."/>
            <person name="Rhodes N."/>
            <person name="Thang M."/>
            <person name="Chan C."/>
        </authorList>
    </citation>
    <scope>NUCLEOTIDE SEQUENCE</scope>
</reference>
<dbReference type="EMBL" id="CAJNNV010003867">
    <property type="protein sequence ID" value="CAE8589753.1"/>
    <property type="molecule type" value="Genomic_DNA"/>
</dbReference>
<evidence type="ECO:0008006" key="3">
    <source>
        <dbReference type="Google" id="ProtNLM"/>
    </source>
</evidence>
<comment type="caution">
    <text evidence="1">The sequence shown here is derived from an EMBL/GenBank/DDBJ whole genome shotgun (WGS) entry which is preliminary data.</text>
</comment>
<dbReference type="Proteomes" id="UP000654075">
    <property type="component" value="Unassembled WGS sequence"/>
</dbReference>
<proteinExistence type="predicted"/>
<sequence>TSSLVADVSRSAGGGRRSFAALVQVVCNVLENPSEPKFQELWKTNLAIVDVAPCAMLLRRLGFQDLRDRFQLQRSGLRGSEVARLQMALSEYPACRDLVERLAPAIMAVGLEWRKPDGSVSFLPPAHMEGERLADAPPQFLPCPFASAEDADSDLQEALRLSLLQT</sequence>
<gene>
    <name evidence="1" type="ORF">PGLA1383_LOCUS8486</name>
</gene>
<evidence type="ECO:0000313" key="1">
    <source>
        <dbReference type="EMBL" id="CAE8589753.1"/>
    </source>
</evidence>
<keyword evidence="2" id="KW-1185">Reference proteome</keyword>
<dbReference type="SUPFAM" id="SSF143503">
    <property type="entry name" value="PUG domain-like"/>
    <property type="match status" value="1"/>
</dbReference>
<protein>
    <recommendedName>
        <fullName evidence="3">PUB domain-containing protein</fullName>
    </recommendedName>
</protein>
<dbReference type="Gene3D" id="1.20.58.2190">
    <property type="match status" value="1"/>
</dbReference>
<accession>A0A813DKY7</accession>
<dbReference type="AlphaFoldDB" id="A0A813DKY7"/>
<name>A0A813DKY7_POLGL</name>
<organism evidence="1 2">
    <name type="scientific">Polarella glacialis</name>
    <name type="common">Dinoflagellate</name>
    <dbReference type="NCBI Taxonomy" id="89957"/>
    <lineage>
        <taxon>Eukaryota</taxon>
        <taxon>Sar</taxon>
        <taxon>Alveolata</taxon>
        <taxon>Dinophyceae</taxon>
        <taxon>Suessiales</taxon>
        <taxon>Suessiaceae</taxon>
        <taxon>Polarella</taxon>
    </lineage>
</organism>
<feature type="non-terminal residue" evidence="1">
    <location>
        <position position="166"/>
    </location>
</feature>
<dbReference type="InterPro" id="IPR036339">
    <property type="entry name" value="PUB-like_dom_sf"/>
</dbReference>
<dbReference type="OrthoDB" id="49605at2759"/>
<evidence type="ECO:0000313" key="2">
    <source>
        <dbReference type="Proteomes" id="UP000654075"/>
    </source>
</evidence>